<gene>
    <name evidence="1" type="ORF">A2960_05595</name>
</gene>
<evidence type="ECO:0000313" key="1">
    <source>
        <dbReference type="EMBL" id="OGG26000.1"/>
    </source>
</evidence>
<protein>
    <submittedName>
        <fullName evidence="1">Uncharacterized protein</fullName>
    </submittedName>
</protein>
<evidence type="ECO:0000313" key="2">
    <source>
        <dbReference type="Proteomes" id="UP000176609"/>
    </source>
</evidence>
<sequence length="99" mass="11382">MREKILKRESNQLFDIGDFIIHCGNYFDAGRQTGYSQYQAFQKYSAFKTFQNSQIKPIIEEELGVNSFICRAIQQVIEGPSLRILRIDPSTTLGMTITI</sequence>
<dbReference type="EMBL" id="MFJR01000014">
    <property type="protein sequence ID" value="OGG26000.1"/>
    <property type="molecule type" value="Genomic_DNA"/>
</dbReference>
<proteinExistence type="predicted"/>
<dbReference type="AlphaFoldDB" id="A0A1F6AMR9"/>
<comment type="caution">
    <text evidence="1">The sequence shown here is derived from an EMBL/GenBank/DDBJ whole genome shotgun (WGS) entry which is preliminary data.</text>
</comment>
<name>A0A1F6AMR9_9BACT</name>
<dbReference type="Proteomes" id="UP000176609">
    <property type="component" value="Unassembled WGS sequence"/>
</dbReference>
<organism evidence="1 2">
    <name type="scientific">Candidatus Gottesmanbacteria bacterium RIFCSPLOWO2_01_FULL_39_12b</name>
    <dbReference type="NCBI Taxonomy" id="1798388"/>
    <lineage>
        <taxon>Bacteria</taxon>
        <taxon>Candidatus Gottesmaniibacteriota</taxon>
    </lineage>
</organism>
<accession>A0A1F6AMR9</accession>
<reference evidence="1 2" key="1">
    <citation type="journal article" date="2016" name="Nat. Commun.">
        <title>Thousands of microbial genomes shed light on interconnected biogeochemical processes in an aquifer system.</title>
        <authorList>
            <person name="Anantharaman K."/>
            <person name="Brown C.T."/>
            <person name="Hug L.A."/>
            <person name="Sharon I."/>
            <person name="Castelle C.J."/>
            <person name="Probst A.J."/>
            <person name="Thomas B.C."/>
            <person name="Singh A."/>
            <person name="Wilkins M.J."/>
            <person name="Karaoz U."/>
            <person name="Brodie E.L."/>
            <person name="Williams K.H."/>
            <person name="Hubbard S.S."/>
            <person name="Banfield J.F."/>
        </authorList>
    </citation>
    <scope>NUCLEOTIDE SEQUENCE [LARGE SCALE GENOMIC DNA]</scope>
</reference>